<evidence type="ECO:0000313" key="3">
    <source>
        <dbReference type="Proteomes" id="UP000244081"/>
    </source>
</evidence>
<proteinExistence type="predicted"/>
<protein>
    <recommendedName>
        <fullName evidence="4">Secreted protein</fullName>
    </recommendedName>
</protein>
<keyword evidence="1" id="KW-0732">Signal</keyword>
<sequence length="132" mass="14441">MFRRILLVASALALTVAAGNAETLKADARSGRTTRVGGHFVYNITNCQASIVPNLKVARQPAHGTVTIRKARMRVGTGHRCAGLAVTGSEVHYTAKRGYHGADTFSIKFRYMPQPWSARTTVVTKKYEITVH</sequence>
<reference evidence="2 3" key="1">
    <citation type="submission" date="2018-04" db="EMBL/GenBank/DDBJ databases">
        <title>Genomic Encyclopedia of Archaeal and Bacterial Type Strains, Phase II (KMG-II): from individual species to whole genera.</title>
        <authorList>
            <person name="Goeker M."/>
        </authorList>
    </citation>
    <scope>NUCLEOTIDE SEQUENCE [LARGE SCALE GENOMIC DNA]</scope>
    <source>
        <strain evidence="2 3">DSM 23382</strain>
    </source>
</reference>
<evidence type="ECO:0000256" key="1">
    <source>
        <dbReference type="SAM" id="SignalP"/>
    </source>
</evidence>
<dbReference type="RefSeq" id="WP_107991749.1">
    <property type="nucleotide sequence ID" value="NZ_QAYG01000012.1"/>
</dbReference>
<dbReference type="OrthoDB" id="7679074at2"/>
<name>A0A2T5UW33_9HYPH</name>
<evidence type="ECO:0000313" key="2">
    <source>
        <dbReference type="EMBL" id="PTW55717.1"/>
    </source>
</evidence>
<organism evidence="2 3">
    <name type="scientific">Breoghania corrubedonensis</name>
    <dbReference type="NCBI Taxonomy" id="665038"/>
    <lineage>
        <taxon>Bacteria</taxon>
        <taxon>Pseudomonadati</taxon>
        <taxon>Pseudomonadota</taxon>
        <taxon>Alphaproteobacteria</taxon>
        <taxon>Hyphomicrobiales</taxon>
        <taxon>Stappiaceae</taxon>
        <taxon>Breoghania</taxon>
    </lineage>
</organism>
<dbReference type="EMBL" id="QAYG01000012">
    <property type="protein sequence ID" value="PTW55717.1"/>
    <property type="molecule type" value="Genomic_DNA"/>
</dbReference>
<dbReference type="Gene3D" id="2.60.40.3440">
    <property type="match status" value="1"/>
</dbReference>
<feature type="chain" id="PRO_5015612266" description="Secreted protein" evidence="1">
    <location>
        <begin position="22"/>
        <end position="132"/>
    </location>
</feature>
<feature type="signal peptide" evidence="1">
    <location>
        <begin position="1"/>
        <end position="21"/>
    </location>
</feature>
<dbReference type="AlphaFoldDB" id="A0A2T5UW33"/>
<evidence type="ECO:0008006" key="4">
    <source>
        <dbReference type="Google" id="ProtNLM"/>
    </source>
</evidence>
<accession>A0A2T5UW33</accession>
<keyword evidence="3" id="KW-1185">Reference proteome</keyword>
<gene>
    <name evidence="2" type="ORF">C8N35_11242</name>
</gene>
<comment type="caution">
    <text evidence="2">The sequence shown here is derived from an EMBL/GenBank/DDBJ whole genome shotgun (WGS) entry which is preliminary data.</text>
</comment>
<dbReference type="Proteomes" id="UP000244081">
    <property type="component" value="Unassembled WGS sequence"/>
</dbReference>